<dbReference type="EMBL" id="FO082059">
    <property type="protein sequence ID" value="CCE72632.1"/>
    <property type="molecule type" value="Genomic_DNA"/>
</dbReference>
<evidence type="ECO:0000256" key="1">
    <source>
        <dbReference type="SAM" id="Phobius"/>
    </source>
</evidence>
<protein>
    <submittedName>
        <fullName evidence="2">Piso0_000220 protein</fullName>
    </submittedName>
</protein>
<keyword evidence="1" id="KW-1133">Transmembrane helix</keyword>
<name>G8YUU9_PICSO</name>
<evidence type="ECO:0000313" key="2">
    <source>
        <dbReference type="EMBL" id="CCE72632.1"/>
    </source>
</evidence>
<keyword evidence="1" id="KW-0472">Membrane</keyword>
<keyword evidence="3" id="KW-1185">Reference proteome</keyword>
<feature type="transmembrane region" description="Helical" evidence="1">
    <location>
        <begin position="62"/>
        <end position="89"/>
    </location>
</feature>
<evidence type="ECO:0000313" key="3">
    <source>
        <dbReference type="Proteomes" id="UP000005222"/>
    </source>
</evidence>
<dbReference type="Proteomes" id="UP000005222">
    <property type="component" value="Chromosome A"/>
</dbReference>
<gene>
    <name evidence="2" type="primary">Piso0_000220</name>
    <name evidence="2" type="ORF">GNLVRS01_PISO0A04576g</name>
</gene>
<dbReference type="InParanoid" id="G8YUU9"/>
<sequence length="92" mass="10152">MLVRKPVIWYVQASAKEQISRYSSSALLISYSYAVACAGCEGATEQPYNTIKKHERGVRADIGIVSVEVCLIIYIYSAALVSDGIFGIIRYL</sequence>
<dbReference type="HOGENOM" id="CLU_2414053_0_0_1"/>
<proteinExistence type="predicted"/>
<accession>G8YUU9</accession>
<organism evidence="2 3">
    <name type="scientific">Pichia sorbitophila (strain ATCC MYA-4447 / BCRC 22081 / CBS 7064 / NBRC 10061 / NRRL Y-12695)</name>
    <name type="common">Hybrid yeast</name>
    <dbReference type="NCBI Taxonomy" id="559304"/>
    <lineage>
        <taxon>Eukaryota</taxon>
        <taxon>Fungi</taxon>
        <taxon>Dikarya</taxon>
        <taxon>Ascomycota</taxon>
        <taxon>Saccharomycotina</taxon>
        <taxon>Pichiomycetes</taxon>
        <taxon>Debaryomycetaceae</taxon>
        <taxon>Millerozyma</taxon>
    </lineage>
</organism>
<keyword evidence="1" id="KW-0812">Transmembrane</keyword>
<dbReference type="AlphaFoldDB" id="G8YUU9"/>
<reference evidence="2 3" key="1">
    <citation type="journal article" date="2012" name="G3 (Bethesda)">
        <title>Pichia sorbitophila, an interspecies yeast hybrid reveals early steps of genome resolution following polyploidization.</title>
        <authorList>
            <person name="Leh Louis V."/>
            <person name="Despons L."/>
            <person name="Friedrich A."/>
            <person name="Martin T."/>
            <person name="Durrens P."/>
            <person name="Casaregola S."/>
            <person name="Neuveglise C."/>
            <person name="Fairhead C."/>
            <person name="Marck C."/>
            <person name="Cruz J.A."/>
            <person name="Straub M.L."/>
            <person name="Kugler V."/>
            <person name="Sacerdot C."/>
            <person name="Uzunov Z."/>
            <person name="Thierry A."/>
            <person name="Weiss S."/>
            <person name="Bleykasten C."/>
            <person name="De Montigny J."/>
            <person name="Jacques N."/>
            <person name="Jung P."/>
            <person name="Lemaire M."/>
            <person name="Mallet S."/>
            <person name="Morel G."/>
            <person name="Richard G.F."/>
            <person name="Sarkar A."/>
            <person name="Savel G."/>
            <person name="Schacherer J."/>
            <person name="Seret M.L."/>
            <person name="Talla E."/>
            <person name="Samson G."/>
            <person name="Jubin C."/>
            <person name="Poulain J."/>
            <person name="Vacherie B."/>
            <person name="Barbe V."/>
            <person name="Pelletier E."/>
            <person name="Sherman D.J."/>
            <person name="Westhof E."/>
            <person name="Weissenbach J."/>
            <person name="Baret P.V."/>
            <person name="Wincker P."/>
            <person name="Gaillardin C."/>
            <person name="Dujon B."/>
            <person name="Souciet J.L."/>
        </authorList>
    </citation>
    <scope>NUCLEOTIDE SEQUENCE [LARGE SCALE GENOMIC DNA]</scope>
    <source>
        <strain evidence="3">ATCC MYA-4447 / BCRC 22081 / CBS 7064 / NBRC 10061 / NRRL Y-12695</strain>
    </source>
</reference>